<evidence type="ECO:0000256" key="3">
    <source>
        <dbReference type="ARBA" id="ARBA00022670"/>
    </source>
</evidence>
<proteinExistence type="inferred from homology"/>
<dbReference type="GO" id="GO:0070139">
    <property type="term" value="F:SUMO-specific endopeptidase activity"/>
    <property type="evidence" value="ECO:0007669"/>
    <property type="project" value="TreeGrafter"/>
</dbReference>
<dbReference type="OrthoDB" id="442460at2759"/>
<organism evidence="8 9">
    <name type="scientific">Fomitopsis schrenkii</name>
    <name type="common">Brown rot fungus</name>
    <dbReference type="NCBI Taxonomy" id="2126942"/>
    <lineage>
        <taxon>Eukaryota</taxon>
        <taxon>Fungi</taxon>
        <taxon>Dikarya</taxon>
        <taxon>Basidiomycota</taxon>
        <taxon>Agaricomycotina</taxon>
        <taxon>Agaricomycetes</taxon>
        <taxon>Polyporales</taxon>
        <taxon>Fomitopsis</taxon>
    </lineage>
</organism>
<dbReference type="InterPro" id="IPR051947">
    <property type="entry name" value="Sentrin-specific_protease"/>
</dbReference>
<dbReference type="Pfam" id="PF02902">
    <property type="entry name" value="Peptidase_C48"/>
    <property type="match status" value="2"/>
</dbReference>
<dbReference type="STRING" id="743788.S8FJ97"/>
<evidence type="ECO:0000256" key="1">
    <source>
        <dbReference type="ARBA" id="ARBA00005234"/>
    </source>
</evidence>
<dbReference type="SUPFAM" id="SSF54001">
    <property type="entry name" value="Cysteine proteinases"/>
    <property type="match status" value="1"/>
</dbReference>
<dbReference type="AlphaFoldDB" id="S8FJ97"/>
<protein>
    <recommendedName>
        <fullName evidence="7">Ubiquitin-like protease family profile domain-containing protein</fullName>
    </recommendedName>
</protein>
<dbReference type="InterPro" id="IPR038765">
    <property type="entry name" value="Papain-like_cys_pep_sf"/>
</dbReference>
<dbReference type="Gene3D" id="1.10.418.20">
    <property type="match status" value="1"/>
</dbReference>
<dbReference type="HOGENOM" id="CLU_044767_0_0_1"/>
<dbReference type="eggNOG" id="KOG0779">
    <property type="taxonomic scope" value="Eukaryota"/>
</dbReference>
<dbReference type="InterPro" id="IPR003653">
    <property type="entry name" value="Peptidase_C48_C"/>
</dbReference>
<evidence type="ECO:0000313" key="8">
    <source>
        <dbReference type="EMBL" id="EPS98444.1"/>
    </source>
</evidence>
<feature type="region of interest" description="Disordered" evidence="6">
    <location>
        <begin position="427"/>
        <end position="479"/>
    </location>
</feature>
<evidence type="ECO:0000256" key="2">
    <source>
        <dbReference type="ARBA" id="ARBA00022553"/>
    </source>
</evidence>
<dbReference type="Gene3D" id="3.40.395.10">
    <property type="entry name" value="Adenoviral Proteinase, Chain A"/>
    <property type="match status" value="1"/>
</dbReference>
<keyword evidence="5" id="KW-0378">Hydrolase</keyword>
<accession>S8FJ97</accession>
<reference evidence="8 9" key="1">
    <citation type="journal article" date="2012" name="Science">
        <title>The Paleozoic origin of enzymatic lignin decomposition reconstructed from 31 fungal genomes.</title>
        <authorList>
            <person name="Floudas D."/>
            <person name="Binder M."/>
            <person name="Riley R."/>
            <person name="Barry K."/>
            <person name="Blanchette R.A."/>
            <person name="Henrissat B."/>
            <person name="Martinez A.T."/>
            <person name="Otillar R."/>
            <person name="Spatafora J.W."/>
            <person name="Yadav J.S."/>
            <person name="Aerts A."/>
            <person name="Benoit I."/>
            <person name="Boyd A."/>
            <person name="Carlson A."/>
            <person name="Copeland A."/>
            <person name="Coutinho P.M."/>
            <person name="de Vries R.P."/>
            <person name="Ferreira P."/>
            <person name="Findley K."/>
            <person name="Foster B."/>
            <person name="Gaskell J."/>
            <person name="Glotzer D."/>
            <person name="Gorecki P."/>
            <person name="Heitman J."/>
            <person name="Hesse C."/>
            <person name="Hori C."/>
            <person name="Igarashi K."/>
            <person name="Jurgens J.A."/>
            <person name="Kallen N."/>
            <person name="Kersten P."/>
            <person name="Kohler A."/>
            <person name="Kuees U."/>
            <person name="Kumar T.K.A."/>
            <person name="Kuo A."/>
            <person name="LaButti K."/>
            <person name="Larrondo L.F."/>
            <person name="Lindquist E."/>
            <person name="Ling A."/>
            <person name="Lombard V."/>
            <person name="Lucas S."/>
            <person name="Lundell T."/>
            <person name="Martin R."/>
            <person name="McLaughlin D.J."/>
            <person name="Morgenstern I."/>
            <person name="Morin E."/>
            <person name="Murat C."/>
            <person name="Nagy L.G."/>
            <person name="Nolan M."/>
            <person name="Ohm R.A."/>
            <person name="Patyshakuliyeva A."/>
            <person name="Rokas A."/>
            <person name="Ruiz-Duenas F.J."/>
            <person name="Sabat G."/>
            <person name="Salamov A."/>
            <person name="Samejima M."/>
            <person name="Schmutz J."/>
            <person name="Slot J.C."/>
            <person name="St John F."/>
            <person name="Stenlid J."/>
            <person name="Sun H."/>
            <person name="Sun S."/>
            <person name="Syed K."/>
            <person name="Tsang A."/>
            <person name="Wiebenga A."/>
            <person name="Young D."/>
            <person name="Pisabarro A."/>
            <person name="Eastwood D.C."/>
            <person name="Martin F."/>
            <person name="Cullen D."/>
            <person name="Grigoriev I.V."/>
            <person name="Hibbett D.S."/>
        </authorList>
    </citation>
    <scope>NUCLEOTIDE SEQUENCE</scope>
    <source>
        <strain evidence="9">FP-58527</strain>
    </source>
</reference>
<dbReference type="GO" id="GO:0005634">
    <property type="term" value="C:nucleus"/>
    <property type="evidence" value="ECO:0007669"/>
    <property type="project" value="TreeGrafter"/>
</dbReference>
<dbReference type="PROSITE" id="PS50600">
    <property type="entry name" value="ULP_PROTEASE"/>
    <property type="match status" value="1"/>
</dbReference>
<comment type="similarity">
    <text evidence="1">Belongs to the peptidase C48 family.</text>
</comment>
<dbReference type="Proteomes" id="UP000015241">
    <property type="component" value="Unassembled WGS sequence"/>
</dbReference>
<keyword evidence="2" id="KW-0597">Phosphoprotein</keyword>
<dbReference type="GO" id="GO:0016926">
    <property type="term" value="P:protein desumoylation"/>
    <property type="evidence" value="ECO:0007669"/>
    <property type="project" value="TreeGrafter"/>
</dbReference>
<dbReference type="EMBL" id="KE504165">
    <property type="protein sequence ID" value="EPS98444.1"/>
    <property type="molecule type" value="Genomic_DNA"/>
</dbReference>
<evidence type="ECO:0000259" key="7">
    <source>
        <dbReference type="PROSITE" id="PS50600"/>
    </source>
</evidence>
<dbReference type="PANTHER" id="PTHR46896">
    <property type="entry name" value="SENTRIN-SPECIFIC PROTEASE"/>
    <property type="match status" value="1"/>
</dbReference>
<feature type="compositionally biased region" description="Basic and acidic residues" evidence="6">
    <location>
        <begin position="427"/>
        <end position="437"/>
    </location>
</feature>
<evidence type="ECO:0000256" key="4">
    <source>
        <dbReference type="ARBA" id="ARBA00022786"/>
    </source>
</evidence>
<feature type="domain" description="Ubiquitin-like protease family profile" evidence="7">
    <location>
        <begin position="1"/>
        <end position="371"/>
    </location>
</feature>
<keyword evidence="3" id="KW-0645">Protease</keyword>
<keyword evidence="4" id="KW-0833">Ubl conjugation pathway</keyword>
<sequence length="479" mass="53066">MKSDVKRLQPLCYLNDTLIEFGLKLWLADLKAQHPAVAEQVHVFSSFFYKKLNVKDKEKGYDKGYQSVRKWTSKLDLFQKKYIVVPINENFHWYLAIICNPEYVLQPPLPKATGPTRMTRKRKRESDLTDGQDVAPVPEHEAQGPPALEVDYVPETPPPPDSGGEEEVEGMLGRPGPAAAAERDEPPIPSFGGVIESESAEHVQMARELDGMDLQYPSSRLSSPQPMDVDDPLLLAEAAPSEPMDVVNVDEDVSIAVAPSSFYGSASEGHVENGKQVLEIADDVDDDDDDEGEGANISSEFDKTAHIFIFDSLGGQHRQAGNALAAYLALEAKDKKQLDQSRAAIPKCALVPNQPNYCDCGVYVLHFVRVFMENPELYTQLILSQKSRGYTKEQRKADWKGDDVAGLRGELQRRILELGEVWQAERMSKEEARKKEAPSVPEGQPPAVEPTLVDDSDDEVVIEEAAPPPKPRGKALHAS</sequence>
<name>S8FJ97_FOMSC</name>
<dbReference type="GO" id="GO:0006508">
    <property type="term" value="P:proteolysis"/>
    <property type="evidence" value="ECO:0007669"/>
    <property type="project" value="UniProtKB-KW"/>
</dbReference>
<feature type="compositionally biased region" description="Acidic residues" evidence="6">
    <location>
        <begin position="452"/>
        <end position="462"/>
    </location>
</feature>
<dbReference type="GO" id="GO:0005737">
    <property type="term" value="C:cytoplasm"/>
    <property type="evidence" value="ECO:0007669"/>
    <property type="project" value="TreeGrafter"/>
</dbReference>
<dbReference type="PANTHER" id="PTHR46896:SF3">
    <property type="entry name" value="FI06413P-RELATED"/>
    <property type="match status" value="1"/>
</dbReference>
<evidence type="ECO:0000313" key="9">
    <source>
        <dbReference type="Proteomes" id="UP000015241"/>
    </source>
</evidence>
<keyword evidence="9" id="KW-1185">Reference proteome</keyword>
<gene>
    <name evidence="8" type="ORF">FOMPIDRAFT_1024617</name>
</gene>
<dbReference type="InParanoid" id="S8FJ97"/>
<evidence type="ECO:0000256" key="6">
    <source>
        <dbReference type="SAM" id="MobiDB-lite"/>
    </source>
</evidence>
<evidence type="ECO:0000256" key="5">
    <source>
        <dbReference type="ARBA" id="ARBA00022801"/>
    </source>
</evidence>
<feature type="region of interest" description="Disordered" evidence="6">
    <location>
        <begin position="109"/>
        <end position="186"/>
    </location>
</feature>